<dbReference type="InterPro" id="IPR036038">
    <property type="entry name" value="Aminotransferase-like"/>
</dbReference>
<dbReference type="PANTHER" id="PTHR11825">
    <property type="entry name" value="SUBGROUP IIII AMINOTRANSFERASE"/>
    <property type="match status" value="1"/>
</dbReference>
<dbReference type="GO" id="GO:0009098">
    <property type="term" value="P:L-leucine biosynthetic process"/>
    <property type="evidence" value="ECO:0007669"/>
    <property type="project" value="UniProtKB-UniPathway"/>
</dbReference>
<evidence type="ECO:0000256" key="15">
    <source>
        <dbReference type="PIRSR" id="PIRSR006468-1"/>
    </source>
</evidence>
<dbReference type="InterPro" id="IPR001544">
    <property type="entry name" value="Aminotrans_IV"/>
</dbReference>
<comment type="catalytic activity">
    <reaction evidence="14 18">
        <text>L-leucine + 2-oxoglutarate = 4-methyl-2-oxopentanoate + L-glutamate</text>
        <dbReference type="Rhea" id="RHEA:18321"/>
        <dbReference type="ChEBI" id="CHEBI:16810"/>
        <dbReference type="ChEBI" id="CHEBI:17865"/>
        <dbReference type="ChEBI" id="CHEBI:29985"/>
        <dbReference type="ChEBI" id="CHEBI:57427"/>
        <dbReference type="EC" id="2.6.1.42"/>
    </reaction>
</comment>
<sequence>MATLAPASLEFTRLPHPAPLALDARTAALADPGFGKLFSDHMVTIEWTEGRGWHDAVVGPLAPLPLHPAAAVLHYAQEIFEGLKAYRLADGTMALFRPEANAARFNSSAKRLAMPELPEDLFVEACRQIVAVDGDWFPDIEGGSLYLRPFMIATEAFLGVRPAKSYKFIVIASPAGNYFKSGAPAVSIWVSQYTRAAPGGTGAAKCGGNYAASLVPQAEAMAKGHDQVVFLDAAEHRWIEELGGMNLYFVFDDGTLLTPALTGTILPGITRDSLLTLAREEGLTVREDRYSIDQWRADAASGRLLETFACGTAAVVTPVGKVTDPVEGPFTIGSGGPGQLTQKLRQKLVSIQRGEAEDRHGWVMRLG</sequence>
<keyword evidence="7 18" id="KW-0032">Aminotransferase</keyword>
<dbReference type="UniPathway" id="UPA00047">
    <property type="reaction ID" value="UER00058"/>
</dbReference>
<comment type="similarity">
    <text evidence="6 16">Belongs to the class-IV pyridoxal-phosphate-dependent aminotransferase family.</text>
</comment>
<dbReference type="Proteomes" id="UP000566813">
    <property type="component" value="Unassembled WGS sequence"/>
</dbReference>
<evidence type="ECO:0000256" key="8">
    <source>
        <dbReference type="ARBA" id="ARBA00022605"/>
    </source>
</evidence>
<dbReference type="PIRSF" id="PIRSF006468">
    <property type="entry name" value="BCAT1"/>
    <property type="match status" value="1"/>
</dbReference>
<keyword evidence="11 18" id="KW-0100">Branched-chain amino acid biosynthesis</keyword>
<dbReference type="GO" id="GO:0004084">
    <property type="term" value="F:branched-chain-amino-acid transaminase activity"/>
    <property type="evidence" value="ECO:0007669"/>
    <property type="project" value="UniProtKB-EC"/>
</dbReference>
<dbReference type="GO" id="GO:0009097">
    <property type="term" value="P:isoleucine biosynthetic process"/>
    <property type="evidence" value="ECO:0007669"/>
    <property type="project" value="UniProtKB-UniPathway"/>
</dbReference>
<dbReference type="InterPro" id="IPR005786">
    <property type="entry name" value="B_amino_transII"/>
</dbReference>
<evidence type="ECO:0000256" key="2">
    <source>
        <dbReference type="ARBA" id="ARBA00003109"/>
    </source>
</evidence>
<evidence type="ECO:0000256" key="14">
    <source>
        <dbReference type="ARBA" id="ARBA00049229"/>
    </source>
</evidence>
<evidence type="ECO:0000256" key="6">
    <source>
        <dbReference type="ARBA" id="ARBA00009320"/>
    </source>
</evidence>
<dbReference type="PROSITE" id="PS00770">
    <property type="entry name" value="AA_TRANSFER_CLASS_4"/>
    <property type="match status" value="1"/>
</dbReference>
<protein>
    <recommendedName>
        <fullName evidence="18">Branched-chain-amino-acid aminotransferase</fullName>
        <ecNumber evidence="18">2.6.1.42</ecNumber>
    </recommendedName>
</protein>
<comment type="caution">
    <text evidence="20">The sequence shown here is derived from an EMBL/GenBank/DDBJ whole genome shotgun (WGS) entry which is preliminary data.</text>
</comment>
<evidence type="ECO:0000313" key="20">
    <source>
        <dbReference type="EMBL" id="MBC2667400.1"/>
    </source>
</evidence>
<dbReference type="NCBIfam" id="TIGR01123">
    <property type="entry name" value="ilvE_II"/>
    <property type="match status" value="1"/>
</dbReference>
<evidence type="ECO:0000256" key="17">
    <source>
        <dbReference type="RuleBase" id="RU004516"/>
    </source>
</evidence>
<dbReference type="Gene3D" id="3.30.470.10">
    <property type="match status" value="1"/>
</dbReference>
<dbReference type="NCBIfam" id="NF009897">
    <property type="entry name" value="PRK13357.1"/>
    <property type="match status" value="1"/>
</dbReference>
<dbReference type="EC" id="2.6.1.42" evidence="18"/>
<evidence type="ECO:0000256" key="16">
    <source>
        <dbReference type="RuleBase" id="RU004106"/>
    </source>
</evidence>
<reference evidence="20 21" key="1">
    <citation type="submission" date="2020-08" db="EMBL/GenBank/DDBJ databases">
        <title>The genome sequence of type strain Novosphingobium flavum NBRC 111647.</title>
        <authorList>
            <person name="Liu Y."/>
        </authorList>
    </citation>
    <scope>NUCLEOTIDE SEQUENCE [LARGE SCALE GENOMIC DNA]</scope>
    <source>
        <strain evidence="20 21">NBRC 111647</strain>
    </source>
</reference>
<evidence type="ECO:0000256" key="7">
    <source>
        <dbReference type="ARBA" id="ARBA00022576"/>
    </source>
</evidence>
<keyword evidence="21" id="KW-1185">Reference proteome</keyword>
<dbReference type="SUPFAM" id="SSF56752">
    <property type="entry name" value="D-aminoacid aminotransferase-like PLP-dependent enzymes"/>
    <property type="match status" value="1"/>
</dbReference>
<proteinExistence type="inferred from homology"/>
<keyword evidence="10 17" id="KW-0663">Pyridoxal phosphate</keyword>
<evidence type="ECO:0000256" key="12">
    <source>
        <dbReference type="ARBA" id="ARBA00048212"/>
    </source>
</evidence>
<dbReference type="InterPro" id="IPR033939">
    <property type="entry name" value="BCAT_family"/>
</dbReference>
<evidence type="ECO:0000256" key="1">
    <source>
        <dbReference type="ARBA" id="ARBA00001933"/>
    </source>
</evidence>
<comment type="pathway">
    <text evidence="4 19">Amino-acid biosynthesis; L-valine biosynthesis; L-valine from pyruvate: step 4/4.</text>
</comment>
<evidence type="ECO:0000256" key="19">
    <source>
        <dbReference type="RuleBase" id="RU004519"/>
    </source>
</evidence>
<dbReference type="CDD" id="cd01557">
    <property type="entry name" value="BCAT_beta_family"/>
    <property type="match status" value="1"/>
</dbReference>
<dbReference type="GO" id="GO:0009099">
    <property type="term" value="P:L-valine biosynthetic process"/>
    <property type="evidence" value="ECO:0007669"/>
    <property type="project" value="UniProtKB-UniPathway"/>
</dbReference>
<evidence type="ECO:0000256" key="13">
    <source>
        <dbReference type="ARBA" id="ARBA00048798"/>
    </source>
</evidence>
<comment type="function">
    <text evidence="2">Acts on leucine, isoleucine and valine.</text>
</comment>
<comment type="pathway">
    <text evidence="3 19">Amino-acid biosynthesis; L-isoleucine biosynthesis; L-isoleucine from 2-oxobutanoate: step 4/4.</text>
</comment>
<accession>A0A7X1FUV4</accession>
<dbReference type="Gene3D" id="3.20.10.10">
    <property type="entry name" value="D-amino Acid Aminotransferase, subunit A, domain 2"/>
    <property type="match status" value="1"/>
</dbReference>
<evidence type="ECO:0000256" key="3">
    <source>
        <dbReference type="ARBA" id="ARBA00004824"/>
    </source>
</evidence>
<comment type="catalytic activity">
    <reaction evidence="13 18">
        <text>L-isoleucine + 2-oxoglutarate = (S)-3-methyl-2-oxopentanoate + L-glutamate</text>
        <dbReference type="Rhea" id="RHEA:24801"/>
        <dbReference type="ChEBI" id="CHEBI:16810"/>
        <dbReference type="ChEBI" id="CHEBI:29985"/>
        <dbReference type="ChEBI" id="CHEBI:35146"/>
        <dbReference type="ChEBI" id="CHEBI:58045"/>
        <dbReference type="EC" id="2.6.1.42"/>
    </reaction>
</comment>
<evidence type="ECO:0000256" key="5">
    <source>
        <dbReference type="ARBA" id="ARBA00005072"/>
    </source>
</evidence>
<comment type="catalytic activity">
    <reaction evidence="12 18">
        <text>L-valine + 2-oxoglutarate = 3-methyl-2-oxobutanoate + L-glutamate</text>
        <dbReference type="Rhea" id="RHEA:24813"/>
        <dbReference type="ChEBI" id="CHEBI:11851"/>
        <dbReference type="ChEBI" id="CHEBI:16810"/>
        <dbReference type="ChEBI" id="CHEBI:29985"/>
        <dbReference type="ChEBI" id="CHEBI:57762"/>
        <dbReference type="EC" id="2.6.1.42"/>
    </reaction>
</comment>
<keyword evidence="8 18" id="KW-0028">Amino-acid biosynthesis</keyword>
<organism evidence="20 21">
    <name type="scientific">Novosphingobium flavum</name>
    <dbReference type="NCBI Taxonomy" id="1778672"/>
    <lineage>
        <taxon>Bacteria</taxon>
        <taxon>Pseudomonadati</taxon>
        <taxon>Pseudomonadota</taxon>
        <taxon>Alphaproteobacteria</taxon>
        <taxon>Sphingomonadales</taxon>
        <taxon>Sphingomonadaceae</taxon>
        <taxon>Novosphingobium</taxon>
    </lineage>
</organism>
<comment type="pathway">
    <text evidence="5 19">Amino-acid biosynthesis; L-leucine biosynthesis; L-leucine from 3-methyl-2-oxobutanoate: step 4/4.</text>
</comment>
<feature type="modified residue" description="N6-(pyridoxal phosphate)lysine" evidence="15">
    <location>
        <position position="205"/>
    </location>
</feature>
<gene>
    <name evidence="20" type="ORF">H7F51_17920</name>
</gene>
<dbReference type="Pfam" id="PF01063">
    <property type="entry name" value="Aminotran_4"/>
    <property type="match status" value="1"/>
</dbReference>
<evidence type="ECO:0000256" key="18">
    <source>
        <dbReference type="RuleBase" id="RU004517"/>
    </source>
</evidence>
<dbReference type="RefSeq" id="WP_185665698.1">
    <property type="nucleotide sequence ID" value="NZ_JACLAW010000019.1"/>
</dbReference>
<dbReference type="UniPathway" id="UPA00049">
    <property type="reaction ID" value="UER00062"/>
</dbReference>
<evidence type="ECO:0000256" key="9">
    <source>
        <dbReference type="ARBA" id="ARBA00022679"/>
    </source>
</evidence>
<dbReference type="InterPro" id="IPR018300">
    <property type="entry name" value="Aminotrans_IV_CS"/>
</dbReference>
<dbReference type="UniPathway" id="UPA00048">
    <property type="reaction ID" value="UER00073"/>
</dbReference>
<dbReference type="InterPro" id="IPR043132">
    <property type="entry name" value="BCAT-like_C"/>
</dbReference>
<dbReference type="PANTHER" id="PTHR11825:SF44">
    <property type="entry name" value="BRANCHED-CHAIN-AMINO-ACID AMINOTRANSFERASE"/>
    <property type="match status" value="1"/>
</dbReference>
<comment type="cofactor">
    <cofactor evidence="1 17">
        <name>pyridoxal 5'-phosphate</name>
        <dbReference type="ChEBI" id="CHEBI:597326"/>
    </cofactor>
</comment>
<evidence type="ECO:0000256" key="11">
    <source>
        <dbReference type="ARBA" id="ARBA00023304"/>
    </source>
</evidence>
<dbReference type="InterPro" id="IPR043131">
    <property type="entry name" value="BCAT-like_N"/>
</dbReference>
<name>A0A7X1FUV4_9SPHN</name>
<keyword evidence="9 18" id="KW-0808">Transferase</keyword>
<evidence type="ECO:0000256" key="4">
    <source>
        <dbReference type="ARBA" id="ARBA00004931"/>
    </source>
</evidence>
<evidence type="ECO:0000256" key="10">
    <source>
        <dbReference type="ARBA" id="ARBA00022898"/>
    </source>
</evidence>
<evidence type="ECO:0000313" key="21">
    <source>
        <dbReference type="Proteomes" id="UP000566813"/>
    </source>
</evidence>
<dbReference type="EMBL" id="JACLAW010000019">
    <property type="protein sequence ID" value="MBC2667400.1"/>
    <property type="molecule type" value="Genomic_DNA"/>
</dbReference>
<dbReference type="AlphaFoldDB" id="A0A7X1FUV4"/>